<dbReference type="Proteomes" id="UP000185639">
    <property type="component" value="Unassembled WGS sequence"/>
</dbReference>
<name>A0A1N7J725_9GAMM</name>
<dbReference type="EMBL" id="FTOH01000001">
    <property type="protein sequence ID" value="SIS45114.1"/>
    <property type="molecule type" value="Genomic_DNA"/>
</dbReference>
<dbReference type="STRING" id="484498.SAMN05421686_101428"/>
<sequence>MNKDQMYHNIALACLKTLREGGNAEAEDKVKVLYNAIDQAFESQFALMVAELEDARARLTHIAALDPAHHSLDDAQAIASADGTAH</sequence>
<evidence type="ECO:0000313" key="2">
    <source>
        <dbReference type="Proteomes" id="UP000185639"/>
    </source>
</evidence>
<dbReference type="OrthoDB" id="6120943at2"/>
<reference evidence="2" key="1">
    <citation type="submission" date="2017-01" db="EMBL/GenBank/DDBJ databases">
        <authorList>
            <person name="Varghese N."/>
            <person name="Submissions S."/>
        </authorList>
    </citation>
    <scope>NUCLEOTIDE SEQUENCE [LARGE SCALE GENOMIC DNA]</scope>
    <source>
        <strain evidence="2">DSM 24913</strain>
    </source>
</reference>
<protein>
    <submittedName>
        <fullName evidence="1">Uncharacterized protein</fullName>
    </submittedName>
</protein>
<gene>
    <name evidence="1" type="ORF">SAMN05421686_101428</name>
</gene>
<keyword evidence="2" id="KW-1185">Reference proteome</keyword>
<dbReference type="AlphaFoldDB" id="A0A1N7J725"/>
<evidence type="ECO:0000313" key="1">
    <source>
        <dbReference type="EMBL" id="SIS45114.1"/>
    </source>
</evidence>
<dbReference type="RefSeq" id="WP_068439249.1">
    <property type="nucleotide sequence ID" value="NZ_FTOH01000001.1"/>
</dbReference>
<proteinExistence type="predicted"/>
<accession>A0A1N7J725</accession>
<organism evidence="1 2">
    <name type="scientific">Thalassolituus maritimus</name>
    <dbReference type="NCBI Taxonomy" id="484498"/>
    <lineage>
        <taxon>Bacteria</taxon>
        <taxon>Pseudomonadati</taxon>
        <taxon>Pseudomonadota</taxon>
        <taxon>Gammaproteobacteria</taxon>
        <taxon>Oceanospirillales</taxon>
        <taxon>Oceanospirillaceae</taxon>
        <taxon>Thalassolituus</taxon>
    </lineage>
</organism>